<evidence type="ECO:0000259" key="14">
    <source>
        <dbReference type="PROSITE" id="PS51686"/>
    </source>
</evidence>
<comment type="caution">
    <text evidence="15">The sequence shown here is derived from an EMBL/GenBank/DDBJ whole genome shotgun (WGS) entry which is preliminary data.</text>
</comment>
<keyword evidence="16" id="KW-1185">Reference proteome</keyword>
<dbReference type="PROSITE" id="PS51686">
    <property type="entry name" value="SAM_MT_RSMB_NOP"/>
    <property type="match status" value="1"/>
</dbReference>
<dbReference type="Gene3D" id="3.30.70.1170">
    <property type="entry name" value="Sun protein, domain 3"/>
    <property type="match status" value="1"/>
</dbReference>
<comment type="similarity">
    <text evidence="13">Belongs to the class I-like SAM-binding methyltransferase superfamily. RsmB/NOP family.</text>
</comment>
<dbReference type="SUPFAM" id="SSF53335">
    <property type="entry name" value="S-adenosyl-L-methionine-dependent methyltransferases"/>
    <property type="match status" value="1"/>
</dbReference>
<evidence type="ECO:0000313" key="15">
    <source>
        <dbReference type="EMBL" id="ONG41093.1"/>
    </source>
</evidence>
<keyword evidence="5" id="KW-0698">rRNA processing</keyword>
<evidence type="ECO:0000256" key="9">
    <source>
        <dbReference type="ARBA" id="ARBA00022884"/>
    </source>
</evidence>
<dbReference type="InterPro" id="IPR035926">
    <property type="entry name" value="NusB-like_sf"/>
</dbReference>
<dbReference type="InterPro" id="IPR006027">
    <property type="entry name" value="NusB_RsmB_TIM44"/>
</dbReference>
<comment type="function">
    <text evidence="1">Specifically methylates the cytosine at position 967 (m5C967) of 16S rRNA.</text>
</comment>
<dbReference type="InterPro" id="IPR029063">
    <property type="entry name" value="SAM-dependent_MTases_sf"/>
</dbReference>
<dbReference type="GO" id="GO:0003723">
    <property type="term" value="F:RNA binding"/>
    <property type="evidence" value="ECO:0007669"/>
    <property type="project" value="UniProtKB-UniRule"/>
</dbReference>
<dbReference type="Pfam" id="PF01189">
    <property type="entry name" value="Methyltr_RsmB-F"/>
    <property type="match status" value="1"/>
</dbReference>
<evidence type="ECO:0000256" key="6">
    <source>
        <dbReference type="ARBA" id="ARBA00022603"/>
    </source>
</evidence>
<dbReference type="OrthoDB" id="9810297at2"/>
<comment type="subcellular location">
    <subcellularLocation>
        <location evidence="2">Cytoplasm</location>
    </subcellularLocation>
</comment>
<dbReference type="PRINTS" id="PR02008">
    <property type="entry name" value="RCMTFAMILY"/>
</dbReference>
<dbReference type="AlphaFoldDB" id="A0A1S8CX19"/>
<dbReference type="CDD" id="cd02440">
    <property type="entry name" value="AdoMet_MTases"/>
    <property type="match status" value="1"/>
</dbReference>
<dbReference type="InterPro" id="IPR049560">
    <property type="entry name" value="MeTrfase_RsmB-F_NOP2_cat"/>
</dbReference>
<dbReference type="Pfam" id="PF01029">
    <property type="entry name" value="NusB"/>
    <property type="match status" value="1"/>
</dbReference>
<dbReference type="Proteomes" id="UP000192132">
    <property type="component" value="Unassembled WGS sequence"/>
</dbReference>
<evidence type="ECO:0000256" key="11">
    <source>
        <dbReference type="ARBA" id="ARBA00031088"/>
    </source>
</evidence>
<dbReference type="InterPro" id="IPR023267">
    <property type="entry name" value="RCMT"/>
</dbReference>
<dbReference type="Gene3D" id="3.40.50.150">
    <property type="entry name" value="Vaccinia Virus protein VP39"/>
    <property type="match status" value="1"/>
</dbReference>
<evidence type="ECO:0000256" key="3">
    <source>
        <dbReference type="ARBA" id="ARBA00012140"/>
    </source>
</evidence>
<dbReference type="Gene3D" id="1.10.940.10">
    <property type="entry name" value="NusB-like"/>
    <property type="match status" value="1"/>
</dbReference>
<dbReference type="STRING" id="1907941.BKE30_06330"/>
<keyword evidence="8 13" id="KW-0949">S-adenosyl-L-methionine</keyword>
<comment type="catalytic activity">
    <reaction evidence="12">
        <text>cytidine(967) in 16S rRNA + S-adenosyl-L-methionine = 5-methylcytidine(967) in 16S rRNA + S-adenosyl-L-homocysteine + H(+)</text>
        <dbReference type="Rhea" id="RHEA:42748"/>
        <dbReference type="Rhea" id="RHEA-COMP:10219"/>
        <dbReference type="Rhea" id="RHEA-COMP:10220"/>
        <dbReference type="ChEBI" id="CHEBI:15378"/>
        <dbReference type="ChEBI" id="CHEBI:57856"/>
        <dbReference type="ChEBI" id="CHEBI:59789"/>
        <dbReference type="ChEBI" id="CHEBI:74483"/>
        <dbReference type="ChEBI" id="CHEBI:82748"/>
        <dbReference type="EC" id="2.1.1.176"/>
    </reaction>
</comment>
<dbReference type="SUPFAM" id="SSF48013">
    <property type="entry name" value="NusB-like"/>
    <property type="match status" value="1"/>
</dbReference>
<feature type="binding site" evidence="13">
    <location>
        <position position="312"/>
    </location>
    <ligand>
        <name>S-adenosyl-L-methionine</name>
        <dbReference type="ChEBI" id="CHEBI:59789"/>
    </ligand>
</feature>
<sequence>MPSDARRKTDNKHFAHLNLRARAIELLEQVYNGQSLNQILPAAIEHTPAKDKGLLNELVMGTLRHWFALDAQIKPMLSKPLIDARVHIALLLGLYQLLQTRIPAHAAISETVEAIKQLKLDKASGLVNALLRRASREMESINAQFMASHALPAWLYKKLKKDWPQQAGHIAQNLRNAAPLTLRINSREGTRDSYLVELKDWDIDAGACKLSDDGIELRQSVSIVELPGYHQGWFSVQDEHAQLCAQFMGDLTGKRVLDACAAPGGKTAHLLEKNSPALLVAIDNDEKRLIRVHENLERLQLDGPQVQVITADAATWQPDAGFDHILLDAPCTATGVIRRHPDIRLLRQPSDVQQTVQLQATLLDHLWQQLNVGGTLLYVTCSILKQENQQQMASFLKRTANAELVPLELEKLQQDASLLDLQPNPIEGQPMIGLQLLPQQHGGDGFYFCALLKTA</sequence>
<dbReference type="NCBIfam" id="TIGR00563">
    <property type="entry name" value="rsmB"/>
    <property type="match status" value="1"/>
</dbReference>
<dbReference type="Pfam" id="PF22458">
    <property type="entry name" value="RsmF-B_ferredox"/>
    <property type="match status" value="1"/>
</dbReference>
<dbReference type="GO" id="GO:0006355">
    <property type="term" value="P:regulation of DNA-templated transcription"/>
    <property type="evidence" value="ECO:0007669"/>
    <property type="project" value="InterPro"/>
</dbReference>
<dbReference type="GO" id="GO:0005737">
    <property type="term" value="C:cytoplasm"/>
    <property type="evidence" value="ECO:0007669"/>
    <property type="project" value="UniProtKB-SubCell"/>
</dbReference>
<dbReference type="RefSeq" id="WP_076877818.1">
    <property type="nucleotide sequence ID" value="NZ_MLCN01000014.1"/>
</dbReference>
<evidence type="ECO:0000256" key="10">
    <source>
        <dbReference type="ARBA" id="ARBA00030399"/>
    </source>
</evidence>
<feature type="active site" description="Nucleophile" evidence="13">
    <location>
        <position position="381"/>
    </location>
</feature>
<evidence type="ECO:0000256" key="2">
    <source>
        <dbReference type="ARBA" id="ARBA00004496"/>
    </source>
</evidence>
<dbReference type="InterPro" id="IPR001678">
    <property type="entry name" value="MeTrfase_RsmB-F_NOP2_dom"/>
</dbReference>
<keyword evidence="6 13" id="KW-0489">Methyltransferase</keyword>
<evidence type="ECO:0000256" key="13">
    <source>
        <dbReference type="PROSITE-ProRule" id="PRU01023"/>
    </source>
</evidence>
<evidence type="ECO:0000256" key="4">
    <source>
        <dbReference type="ARBA" id="ARBA00022490"/>
    </source>
</evidence>
<feature type="binding site" evidence="13">
    <location>
        <position position="283"/>
    </location>
    <ligand>
        <name>S-adenosyl-L-methionine</name>
        <dbReference type="ChEBI" id="CHEBI:59789"/>
    </ligand>
</feature>
<dbReference type="InterPro" id="IPR004573">
    <property type="entry name" value="rRNA_ssu_MeTfrase_B"/>
</dbReference>
<keyword evidence="4" id="KW-0963">Cytoplasm</keyword>
<feature type="binding site" evidence="13">
    <location>
        <begin position="260"/>
        <end position="266"/>
    </location>
    <ligand>
        <name>S-adenosyl-L-methionine</name>
        <dbReference type="ChEBI" id="CHEBI:59789"/>
    </ligand>
</feature>
<dbReference type="EMBL" id="MLCN01000014">
    <property type="protein sequence ID" value="ONG41093.1"/>
    <property type="molecule type" value="Genomic_DNA"/>
</dbReference>
<evidence type="ECO:0000256" key="12">
    <source>
        <dbReference type="ARBA" id="ARBA00047283"/>
    </source>
</evidence>
<evidence type="ECO:0000256" key="7">
    <source>
        <dbReference type="ARBA" id="ARBA00022679"/>
    </source>
</evidence>
<evidence type="ECO:0000256" key="1">
    <source>
        <dbReference type="ARBA" id="ARBA00002724"/>
    </source>
</evidence>
<dbReference type="EC" id="2.1.1.176" evidence="3"/>
<protein>
    <recommendedName>
        <fullName evidence="3">16S rRNA (cytosine(967)-C(5))-methyltransferase</fullName>
        <ecNumber evidence="3">2.1.1.176</ecNumber>
    </recommendedName>
    <alternativeName>
        <fullName evidence="10">16S rRNA m5C967 methyltransferase</fullName>
    </alternativeName>
    <alternativeName>
        <fullName evidence="11">rRNA (cytosine-C(5)-)-methyltransferase RsmB</fullName>
    </alternativeName>
</protein>
<gene>
    <name evidence="15" type="ORF">BKE30_06330</name>
</gene>
<keyword evidence="9 13" id="KW-0694">RNA-binding</keyword>
<organism evidence="15 16">
    <name type="scientific">Alkanindiges hydrocarboniclasticus</name>
    <dbReference type="NCBI Taxonomy" id="1907941"/>
    <lineage>
        <taxon>Bacteria</taxon>
        <taxon>Pseudomonadati</taxon>
        <taxon>Pseudomonadota</taxon>
        <taxon>Gammaproteobacteria</taxon>
        <taxon>Moraxellales</taxon>
        <taxon>Moraxellaceae</taxon>
        <taxon>Alkanindiges</taxon>
    </lineage>
</organism>
<dbReference type="NCBIfam" id="NF008149">
    <property type="entry name" value="PRK10901.1"/>
    <property type="match status" value="1"/>
</dbReference>
<proteinExistence type="inferred from homology"/>
<evidence type="ECO:0000256" key="5">
    <source>
        <dbReference type="ARBA" id="ARBA00022552"/>
    </source>
</evidence>
<dbReference type="PANTHER" id="PTHR22807:SF61">
    <property type="entry name" value="NOL1_NOP2_SUN FAMILY PROTEIN _ ANTITERMINATION NUSB DOMAIN-CONTAINING PROTEIN"/>
    <property type="match status" value="1"/>
</dbReference>
<feature type="binding site" evidence="13">
    <location>
        <position position="328"/>
    </location>
    <ligand>
        <name>S-adenosyl-L-methionine</name>
        <dbReference type="ChEBI" id="CHEBI:59789"/>
    </ligand>
</feature>
<accession>A0A1S8CX19</accession>
<evidence type="ECO:0000256" key="8">
    <source>
        <dbReference type="ARBA" id="ARBA00022691"/>
    </source>
</evidence>
<reference evidence="15 16" key="1">
    <citation type="submission" date="2016-10" db="EMBL/GenBank/DDBJ databases">
        <title>Draft Genome sequence of Alkanindiges sp. strain H1.</title>
        <authorList>
            <person name="Subhash Y."/>
            <person name="Lee S."/>
        </authorList>
    </citation>
    <scope>NUCLEOTIDE SEQUENCE [LARGE SCALE GENOMIC DNA]</scope>
    <source>
        <strain evidence="15 16">H1</strain>
    </source>
</reference>
<feature type="domain" description="SAM-dependent MTase RsmB/NOP-type" evidence="14">
    <location>
        <begin position="170"/>
        <end position="454"/>
    </location>
</feature>
<evidence type="ECO:0000313" key="16">
    <source>
        <dbReference type="Proteomes" id="UP000192132"/>
    </source>
</evidence>
<keyword evidence="7 13" id="KW-0808">Transferase</keyword>
<dbReference type="GO" id="GO:0008649">
    <property type="term" value="F:rRNA methyltransferase activity"/>
    <property type="evidence" value="ECO:0007669"/>
    <property type="project" value="InterPro"/>
</dbReference>
<dbReference type="InterPro" id="IPR054728">
    <property type="entry name" value="RsmB-like_ferredoxin"/>
</dbReference>
<dbReference type="PANTHER" id="PTHR22807">
    <property type="entry name" value="NOP2 YEAST -RELATED NOL1/NOP2/FMU SUN DOMAIN-CONTAINING"/>
    <property type="match status" value="1"/>
</dbReference>
<dbReference type="FunFam" id="3.40.50.150:FF:000022">
    <property type="entry name" value="Ribosomal RNA small subunit methyltransferase B"/>
    <property type="match status" value="1"/>
</dbReference>
<name>A0A1S8CX19_9GAMM</name>